<evidence type="ECO:0000313" key="1">
    <source>
        <dbReference type="EnsemblMetazoa" id="GPPI047904-PA"/>
    </source>
</evidence>
<dbReference type="EnsemblMetazoa" id="GPPI047904-RA">
    <property type="protein sequence ID" value="GPPI047904-PA"/>
    <property type="gene ID" value="GPPI047904"/>
</dbReference>
<dbReference type="AlphaFoldDB" id="A0A1B0C395"/>
<reference evidence="1" key="2">
    <citation type="submission" date="2020-05" db="UniProtKB">
        <authorList>
            <consortium name="EnsemblMetazoa"/>
        </authorList>
    </citation>
    <scope>IDENTIFICATION</scope>
    <source>
        <strain evidence="1">IAEA</strain>
    </source>
</reference>
<sequence>MLEIESYIRDAENTVVERSAGCLNILCSNVRGRNSCIASALYFLRNICGALPGGSICTAGFGATGESITLLNEDSLLNKLLNLKEEKQPLTLKWTGDITREENHSIILTLTKASKAFARENGQQIRLNMKKQLCNDEDPKYADQRLGALEKIFAMCWQPMNNNFTFICRLAKL</sequence>
<name>A0A1B0C395_9MUSC</name>
<keyword evidence="2" id="KW-1185">Reference proteome</keyword>
<reference evidence="2" key="1">
    <citation type="submission" date="2015-01" db="EMBL/GenBank/DDBJ databases">
        <authorList>
            <person name="Aksoy S."/>
            <person name="Warren W."/>
            <person name="Wilson R.K."/>
        </authorList>
    </citation>
    <scope>NUCLEOTIDE SEQUENCE [LARGE SCALE GENOMIC DNA]</scope>
    <source>
        <strain evidence="2">IAEA</strain>
    </source>
</reference>
<proteinExistence type="predicted"/>
<accession>A0A1B0C395</accession>
<dbReference type="Proteomes" id="UP000092460">
    <property type="component" value="Unassembled WGS sequence"/>
</dbReference>
<dbReference type="VEuPathDB" id="VectorBase:GPPI047904"/>
<evidence type="ECO:0000313" key="2">
    <source>
        <dbReference type="Proteomes" id="UP000092460"/>
    </source>
</evidence>
<dbReference type="EMBL" id="JXJN01024863">
    <property type="status" value="NOT_ANNOTATED_CDS"/>
    <property type="molecule type" value="Genomic_DNA"/>
</dbReference>
<protein>
    <submittedName>
        <fullName evidence="1">Uncharacterized protein</fullName>
    </submittedName>
</protein>
<organism evidence="1 2">
    <name type="scientific">Glossina palpalis gambiensis</name>
    <dbReference type="NCBI Taxonomy" id="67801"/>
    <lineage>
        <taxon>Eukaryota</taxon>
        <taxon>Metazoa</taxon>
        <taxon>Ecdysozoa</taxon>
        <taxon>Arthropoda</taxon>
        <taxon>Hexapoda</taxon>
        <taxon>Insecta</taxon>
        <taxon>Pterygota</taxon>
        <taxon>Neoptera</taxon>
        <taxon>Endopterygota</taxon>
        <taxon>Diptera</taxon>
        <taxon>Brachycera</taxon>
        <taxon>Muscomorpha</taxon>
        <taxon>Hippoboscoidea</taxon>
        <taxon>Glossinidae</taxon>
        <taxon>Glossina</taxon>
    </lineage>
</organism>